<dbReference type="SUPFAM" id="SSF48371">
    <property type="entry name" value="ARM repeat"/>
    <property type="match status" value="2"/>
</dbReference>
<dbReference type="EMBL" id="CAMPGE010000574">
    <property type="protein sequence ID" value="CAI2359322.1"/>
    <property type="molecule type" value="Genomic_DNA"/>
</dbReference>
<dbReference type="InterPro" id="IPR038739">
    <property type="entry name" value="ARMC8/Vid28"/>
</dbReference>
<dbReference type="InterPro" id="IPR016024">
    <property type="entry name" value="ARM-type_fold"/>
</dbReference>
<evidence type="ECO:0000256" key="2">
    <source>
        <dbReference type="ARBA" id="ARBA00004496"/>
    </source>
</evidence>
<comment type="subcellular location">
    <subcellularLocation>
        <location evidence="2">Cytoplasm</location>
    </subcellularLocation>
    <subcellularLocation>
        <location evidence="1">Nucleus</location>
    </subcellularLocation>
</comment>
<evidence type="ECO:0000313" key="8">
    <source>
        <dbReference type="Proteomes" id="UP001295684"/>
    </source>
</evidence>
<sequence>METGFIVPENIDPQRPPKELTGGELEDYACPEGDTLLTPKYSIIKSQCMRMVKNKIIGSTKAKMEYFNEGLLDEILNLLNKHDVPSEIIFNMLSILFCYTNKKKSNPKIGYDFNKICEAFAPHKDFCAKLVATLNTTMINKGDDRIIDLCLQIIRNCLTNNIMRARDAFMRDKDQEIVTLVPQNASDKVDVCKMFAALTTNNKRVSLVAQIISELCKDFPEVKDLLILDKTIIDSIAAKIQTLESSLLTCLINLCSGHNEITNYVREQIDIAKLISFLRYQYPDINCKVAYLATLLSSDEEMTDDHKSLIKQIVFQILRMLFTSPDCQIDTKIVLEGITMLHNLVGNEHREQETQSNIASFGLNQDHRLRKYALGQICDTGIIDHLAQILKKSSTKELFRQNFVNNNDKDQLGLNCTTVEKNSNGDVPMEESKTTPDCSSKDESPTDHFKILKSSLEILQYIMTSKESKNINEKGDSSQFATKLIELGIPQEIFNILEDTKNSEIKLLCCECIRILSRAKRPIKVQMLEEGKSLSSIFEMLLNDLDGNIKNNRLEESKIQITHSILAIVCNFSIDFPALVLGFERIIPILKDCLELENSLEIRLTAIKTIKNLLYPGHHSDIYRKAEKLIFECIPIKYFLEILYSKENAIEDRSELIPLIQEQAEFIFKYITLASKKGEGQNDQSDLNYQQTFVFDTLSEEDKERIANILDKE</sequence>
<accession>A0AAD1TZF8</accession>
<evidence type="ECO:0000256" key="4">
    <source>
        <dbReference type="ARBA" id="ARBA00022737"/>
    </source>
</evidence>
<organism evidence="7 8">
    <name type="scientific">Euplotes crassus</name>
    <dbReference type="NCBI Taxonomy" id="5936"/>
    <lineage>
        <taxon>Eukaryota</taxon>
        <taxon>Sar</taxon>
        <taxon>Alveolata</taxon>
        <taxon>Ciliophora</taxon>
        <taxon>Intramacronucleata</taxon>
        <taxon>Spirotrichea</taxon>
        <taxon>Hypotrichia</taxon>
        <taxon>Euplotida</taxon>
        <taxon>Euplotidae</taxon>
        <taxon>Moneuplotes</taxon>
    </lineage>
</organism>
<evidence type="ECO:0000256" key="1">
    <source>
        <dbReference type="ARBA" id="ARBA00004123"/>
    </source>
</evidence>
<dbReference type="PANTHER" id="PTHR15651:SF7">
    <property type="entry name" value="ARMADILLO REPEAT-CONTAINING PROTEIN 8"/>
    <property type="match status" value="1"/>
</dbReference>
<evidence type="ECO:0000256" key="6">
    <source>
        <dbReference type="SAM" id="MobiDB-lite"/>
    </source>
</evidence>
<keyword evidence="8" id="KW-1185">Reference proteome</keyword>
<proteinExistence type="predicted"/>
<feature type="compositionally biased region" description="Basic and acidic residues" evidence="6">
    <location>
        <begin position="430"/>
        <end position="445"/>
    </location>
</feature>
<keyword evidence="5" id="KW-0539">Nucleus</keyword>
<dbReference type="GO" id="GO:0005737">
    <property type="term" value="C:cytoplasm"/>
    <property type="evidence" value="ECO:0007669"/>
    <property type="project" value="UniProtKB-SubCell"/>
</dbReference>
<evidence type="ECO:0000313" key="7">
    <source>
        <dbReference type="EMBL" id="CAI2359322.1"/>
    </source>
</evidence>
<keyword evidence="3" id="KW-0963">Cytoplasm</keyword>
<dbReference type="PANTHER" id="PTHR15651">
    <property type="entry name" value="ARMADILLO REPEAT-CONTAINING PROTEIN 8"/>
    <property type="match status" value="1"/>
</dbReference>
<keyword evidence="4" id="KW-0677">Repeat</keyword>
<reference evidence="7" key="1">
    <citation type="submission" date="2023-07" db="EMBL/GenBank/DDBJ databases">
        <authorList>
            <consortium name="AG Swart"/>
            <person name="Singh M."/>
            <person name="Singh A."/>
            <person name="Seah K."/>
            <person name="Emmerich C."/>
        </authorList>
    </citation>
    <scope>NUCLEOTIDE SEQUENCE</scope>
    <source>
        <strain evidence="7">DP1</strain>
    </source>
</reference>
<comment type="caution">
    <text evidence="7">The sequence shown here is derived from an EMBL/GenBank/DDBJ whole genome shotgun (WGS) entry which is preliminary data.</text>
</comment>
<evidence type="ECO:0000256" key="5">
    <source>
        <dbReference type="ARBA" id="ARBA00023242"/>
    </source>
</evidence>
<protein>
    <submittedName>
        <fullName evidence="7">Uncharacterized protein</fullName>
    </submittedName>
</protein>
<dbReference type="AlphaFoldDB" id="A0AAD1TZF8"/>
<feature type="region of interest" description="Disordered" evidence="6">
    <location>
        <begin position="421"/>
        <end position="445"/>
    </location>
</feature>
<name>A0AAD1TZF8_EUPCR</name>
<dbReference type="GO" id="GO:0043161">
    <property type="term" value="P:proteasome-mediated ubiquitin-dependent protein catabolic process"/>
    <property type="evidence" value="ECO:0007669"/>
    <property type="project" value="TreeGrafter"/>
</dbReference>
<dbReference type="GO" id="GO:0034657">
    <property type="term" value="C:GID complex"/>
    <property type="evidence" value="ECO:0007669"/>
    <property type="project" value="TreeGrafter"/>
</dbReference>
<dbReference type="Gene3D" id="1.25.10.10">
    <property type="entry name" value="Leucine-rich Repeat Variant"/>
    <property type="match status" value="2"/>
</dbReference>
<dbReference type="Proteomes" id="UP001295684">
    <property type="component" value="Unassembled WGS sequence"/>
</dbReference>
<dbReference type="GO" id="GO:0005634">
    <property type="term" value="C:nucleus"/>
    <property type="evidence" value="ECO:0007669"/>
    <property type="project" value="UniProtKB-SubCell"/>
</dbReference>
<gene>
    <name evidence="7" type="ORF">ECRASSUSDP1_LOCUS610</name>
</gene>
<evidence type="ECO:0000256" key="3">
    <source>
        <dbReference type="ARBA" id="ARBA00022490"/>
    </source>
</evidence>
<dbReference type="InterPro" id="IPR011989">
    <property type="entry name" value="ARM-like"/>
</dbReference>